<dbReference type="InterPro" id="IPR041657">
    <property type="entry name" value="HTH_17"/>
</dbReference>
<protein>
    <recommendedName>
        <fullName evidence="1">Helix-turn-helix domain-containing protein</fullName>
    </recommendedName>
</protein>
<dbReference type="AlphaFoldDB" id="K1ST68"/>
<gene>
    <name evidence="2" type="ORF">LEA_13787</name>
</gene>
<proteinExistence type="predicted"/>
<feature type="domain" description="Helix-turn-helix" evidence="1">
    <location>
        <begin position="45"/>
        <end position="72"/>
    </location>
</feature>
<evidence type="ECO:0000313" key="2">
    <source>
        <dbReference type="EMBL" id="EKC58589.1"/>
    </source>
</evidence>
<sequence length="72" mass="8627">MEVIMIESDAYHEVIERLKRIERYVIETSQSNEDLDKMWVDSYAVCQYLQISERTLQRLRSKGEIPYSNLGR</sequence>
<accession>K1ST68</accession>
<organism evidence="2">
    <name type="scientific">human gut metagenome</name>
    <dbReference type="NCBI Taxonomy" id="408170"/>
    <lineage>
        <taxon>unclassified sequences</taxon>
        <taxon>metagenomes</taxon>
        <taxon>organismal metagenomes</taxon>
    </lineage>
</organism>
<dbReference type="PANTHER" id="PTHR34585:SF22">
    <property type="entry name" value="HELIX-TURN-HELIX DOMAIN-CONTAINING PROTEIN"/>
    <property type="match status" value="1"/>
</dbReference>
<dbReference type="Pfam" id="PF12728">
    <property type="entry name" value="HTH_17"/>
    <property type="match status" value="1"/>
</dbReference>
<evidence type="ECO:0000259" key="1">
    <source>
        <dbReference type="Pfam" id="PF12728"/>
    </source>
</evidence>
<name>K1ST68_9ZZZZ</name>
<reference evidence="2" key="1">
    <citation type="journal article" date="2013" name="Environ. Microbiol.">
        <title>Microbiota from the distal guts of lean and obese adolescents exhibit partial functional redundancy besides clear differences in community structure.</title>
        <authorList>
            <person name="Ferrer M."/>
            <person name="Ruiz A."/>
            <person name="Lanza F."/>
            <person name="Haange S.B."/>
            <person name="Oberbach A."/>
            <person name="Till H."/>
            <person name="Bargiela R."/>
            <person name="Campoy C."/>
            <person name="Segura M.T."/>
            <person name="Richter M."/>
            <person name="von Bergen M."/>
            <person name="Seifert J."/>
            <person name="Suarez A."/>
        </authorList>
    </citation>
    <scope>NUCLEOTIDE SEQUENCE</scope>
</reference>
<dbReference type="EMBL" id="AJWY01009361">
    <property type="protein sequence ID" value="EKC58589.1"/>
    <property type="molecule type" value="Genomic_DNA"/>
</dbReference>
<dbReference type="PANTHER" id="PTHR34585">
    <property type="match status" value="1"/>
</dbReference>
<comment type="caution">
    <text evidence="2">The sequence shown here is derived from an EMBL/GenBank/DDBJ whole genome shotgun (WGS) entry which is preliminary data.</text>
</comment>